<dbReference type="Proteomes" id="UP000199360">
    <property type="component" value="Unassembled WGS sequence"/>
</dbReference>
<feature type="domain" description="DUF7379" evidence="7">
    <location>
        <begin position="2"/>
        <end position="121"/>
    </location>
</feature>
<organism evidence="8 9">
    <name type="scientific">Micromonospora humi</name>
    <dbReference type="NCBI Taxonomy" id="745366"/>
    <lineage>
        <taxon>Bacteria</taxon>
        <taxon>Bacillati</taxon>
        <taxon>Actinomycetota</taxon>
        <taxon>Actinomycetes</taxon>
        <taxon>Micromonosporales</taxon>
        <taxon>Micromonosporaceae</taxon>
        <taxon>Micromonospora</taxon>
    </lineage>
</organism>
<dbReference type="STRING" id="745366.GA0070213_102215"/>
<evidence type="ECO:0000256" key="4">
    <source>
        <dbReference type="ARBA" id="ARBA00023136"/>
    </source>
</evidence>
<dbReference type="EMBL" id="FMDM01000002">
    <property type="protein sequence ID" value="SCG40344.1"/>
    <property type="molecule type" value="Genomic_DNA"/>
</dbReference>
<proteinExistence type="predicted"/>
<evidence type="ECO:0000256" key="2">
    <source>
        <dbReference type="ARBA" id="ARBA00004370"/>
    </source>
</evidence>
<dbReference type="InterPro" id="IPR055803">
    <property type="entry name" value="DUF7379"/>
</dbReference>
<comment type="subcellular location">
    <subcellularLocation>
        <location evidence="1">Endoplasmic reticulum</location>
    </subcellularLocation>
    <subcellularLocation>
        <location evidence="2">Membrane</location>
    </subcellularLocation>
</comment>
<keyword evidence="9" id="KW-1185">Reference proteome</keyword>
<evidence type="ECO:0000256" key="1">
    <source>
        <dbReference type="ARBA" id="ARBA00004240"/>
    </source>
</evidence>
<evidence type="ECO:0000259" key="7">
    <source>
        <dbReference type="Pfam" id="PF24096"/>
    </source>
</evidence>
<feature type="domain" description="Effector-associated" evidence="6">
    <location>
        <begin position="250"/>
        <end position="330"/>
    </location>
</feature>
<dbReference type="SUPFAM" id="SSF53474">
    <property type="entry name" value="alpha/beta-Hydrolases"/>
    <property type="match status" value="1"/>
</dbReference>
<dbReference type="InterPro" id="IPR045431">
    <property type="entry name" value="EAD2"/>
</dbReference>
<accession>A0A1C5H2V6</accession>
<evidence type="ECO:0000313" key="9">
    <source>
        <dbReference type="Proteomes" id="UP000199360"/>
    </source>
</evidence>
<dbReference type="Pfam" id="PF24096">
    <property type="entry name" value="DUF7379"/>
    <property type="match status" value="1"/>
</dbReference>
<name>A0A1C5H2V6_9ACTN</name>
<reference evidence="9" key="1">
    <citation type="submission" date="2016-06" db="EMBL/GenBank/DDBJ databases">
        <authorList>
            <person name="Varghese N."/>
            <person name="Submissions Spin"/>
        </authorList>
    </citation>
    <scope>NUCLEOTIDE SEQUENCE [LARGE SCALE GENOMIC DNA]</scope>
    <source>
        <strain evidence="9">DSM 45647</strain>
    </source>
</reference>
<evidence type="ECO:0000259" key="6">
    <source>
        <dbReference type="Pfam" id="PF19956"/>
    </source>
</evidence>
<keyword evidence="3" id="KW-0256">Endoplasmic reticulum</keyword>
<keyword evidence="4" id="KW-0472">Membrane</keyword>
<dbReference type="AlphaFoldDB" id="A0A1C5H2V6"/>
<dbReference type="Gene3D" id="3.40.50.1820">
    <property type="entry name" value="alpha/beta hydrolase"/>
    <property type="match status" value="1"/>
</dbReference>
<evidence type="ECO:0000256" key="3">
    <source>
        <dbReference type="ARBA" id="ARBA00022824"/>
    </source>
</evidence>
<dbReference type="PANTHER" id="PTHR48182:SF2">
    <property type="entry name" value="PROTEIN SERAC1"/>
    <property type="match status" value="1"/>
</dbReference>
<keyword evidence="8" id="KW-0378">Hydrolase</keyword>
<evidence type="ECO:0000256" key="5">
    <source>
        <dbReference type="SAM" id="MobiDB-lite"/>
    </source>
</evidence>
<protein>
    <submittedName>
        <fullName evidence="8">Alpha/beta hydrolase family protein</fullName>
    </submittedName>
</protein>
<dbReference type="InterPro" id="IPR052374">
    <property type="entry name" value="SERAC1"/>
</dbReference>
<dbReference type="GO" id="GO:0016020">
    <property type="term" value="C:membrane"/>
    <property type="evidence" value="ECO:0007669"/>
    <property type="project" value="UniProtKB-SubCell"/>
</dbReference>
<dbReference type="PANTHER" id="PTHR48182">
    <property type="entry name" value="PROTEIN SERAC1"/>
    <property type="match status" value="1"/>
</dbReference>
<gene>
    <name evidence="8" type="ORF">GA0070213_102215</name>
</gene>
<dbReference type="InterPro" id="IPR029058">
    <property type="entry name" value="AB_hydrolase_fold"/>
</dbReference>
<sequence length="336" mass="36717">MVFVHGFLSSDRVWTAFRDLIRADPALDDVETHAFRYATSLLSWHPLRQVPTFDEVADGLRTFLRHDLADRSRLALVTHSQGGLVAQRALARMLTDDDADLARIRLLLMYACPTAGSDLGLSARRALLRANPQERQLRPLNAAVLDAQRAVLHRIVHTAEPSTRVLAFAGESDAVVPPASARSVFPDAGVLPGDHFTIVQPDSPAHRSYVVLRQELRRLARADDRPPATPLPRPRAGGDAPSLGADAELVDLLLAVPGMTDPAFRAQAYARLPMRVREQLTRPGPARLELLAALDTLRDHRHLAPGRALADALAALVPEHPVVVELRTRLVALDAG</sequence>
<dbReference type="GO" id="GO:0016787">
    <property type="term" value="F:hydrolase activity"/>
    <property type="evidence" value="ECO:0007669"/>
    <property type="project" value="UniProtKB-KW"/>
</dbReference>
<evidence type="ECO:0000313" key="8">
    <source>
        <dbReference type="EMBL" id="SCG40344.1"/>
    </source>
</evidence>
<feature type="region of interest" description="Disordered" evidence="5">
    <location>
        <begin position="221"/>
        <end position="241"/>
    </location>
</feature>
<dbReference type="Pfam" id="PF19956">
    <property type="entry name" value="EAD2"/>
    <property type="match status" value="1"/>
</dbReference>